<evidence type="ECO:0000256" key="2">
    <source>
        <dbReference type="SAM" id="SignalP"/>
    </source>
</evidence>
<dbReference type="InterPro" id="IPR046357">
    <property type="entry name" value="PPIase_dom_sf"/>
</dbReference>
<dbReference type="GO" id="GO:0003755">
    <property type="term" value="F:peptidyl-prolyl cis-trans isomerase activity"/>
    <property type="evidence" value="ECO:0007669"/>
    <property type="project" value="UniProtKB-KW"/>
</dbReference>
<dbReference type="PANTHER" id="PTHR47245">
    <property type="entry name" value="PEPTIDYLPROLYL ISOMERASE"/>
    <property type="match status" value="1"/>
</dbReference>
<keyword evidence="2" id="KW-0732">Signal</keyword>
<dbReference type="Proteomes" id="UP000739538">
    <property type="component" value="Unassembled WGS sequence"/>
</dbReference>
<dbReference type="InterPro" id="IPR050245">
    <property type="entry name" value="PrsA_foldase"/>
</dbReference>
<dbReference type="InterPro" id="IPR000297">
    <property type="entry name" value="PPIase_PpiC"/>
</dbReference>
<dbReference type="Pfam" id="PF13145">
    <property type="entry name" value="Rotamase_2"/>
    <property type="match status" value="1"/>
</dbReference>
<dbReference type="Gene3D" id="3.10.50.40">
    <property type="match status" value="2"/>
</dbReference>
<accession>A0A956SF54</accession>
<reference evidence="4" key="1">
    <citation type="submission" date="2020-04" db="EMBL/GenBank/DDBJ databases">
        <authorList>
            <person name="Zhang T."/>
        </authorList>
    </citation>
    <scope>NUCLEOTIDE SEQUENCE</scope>
    <source>
        <strain evidence="4">HKST-UBA02</strain>
    </source>
</reference>
<dbReference type="PANTHER" id="PTHR47245:SF2">
    <property type="entry name" value="PEPTIDYL-PROLYL CIS-TRANS ISOMERASE HP_0175-RELATED"/>
    <property type="match status" value="1"/>
</dbReference>
<evidence type="ECO:0000313" key="4">
    <source>
        <dbReference type="EMBL" id="MCA9755993.1"/>
    </source>
</evidence>
<evidence type="ECO:0000256" key="1">
    <source>
        <dbReference type="PROSITE-ProRule" id="PRU00278"/>
    </source>
</evidence>
<name>A0A956SF54_UNCEI</name>
<keyword evidence="1 4" id="KW-0413">Isomerase</keyword>
<dbReference type="AlphaFoldDB" id="A0A956SF54"/>
<gene>
    <name evidence="4" type="ORF">KDA27_09345</name>
</gene>
<sequence>MIRMVTRCRTWLGVAVALVALSACGSESPDAVAHFRGWSLDGEQLQAEWTRVNPDIPWTSTTVEQRAEFAGLLMNKELLVRIADKACPEPGLKRGRLHRVLYEKNLSKAYLDARRERFSLPESEIVAAIDKLKRRARVQMATVKQADIDAIRQEMLNGGSFEEVAKKYANESGPGAKGFVETELGIDVAPRPLVRAVFLEDVPPGTVVGPVSSTQANYFLRVVEFTPWDFSNIPGAMERARSVVTDIHYQPFNNAYVESLNTAAGLAFHEESYPIVQEIMQTFWDSVNAARMNGAPVDFQTFRAPVWLVPEDKAEVPVMELFGKTYAVREFVKSLDDVDLDSWVTVGQPGKIAFQIDTRGRRLLNQLQAEKMGVQNRPEFLSLMGRQDEQHLLDEFRDVYLAGQYQPDEAKLQELYRDHPDLYMTTDQVAYGLLIFPPDKEARARQVREKLGGADPVAWFEIAAAEAKADPSVLYYADTGLRDVSASTPDPSWVPFKEAALTLEPEHLSEVLRTQHGFTIVRCNQRMLPRRKTYEEAHDQVLSDSREIWLNAEIDRRLSAAQTEYKAVVDTARIEALMAGGGSSN</sequence>
<dbReference type="EMBL" id="JAGQHS010000038">
    <property type="protein sequence ID" value="MCA9755993.1"/>
    <property type="molecule type" value="Genomic_DNA"/>
</dbReference>
<feature type="domain" description="PpiC" evidence="3">
    <location>
        <begin position="407"/>
        <end position="525"/>
    </location>
</feature>
<evidence type="ECO:0000313" key="5">
    <source>
        <dbReference type="Proteomes" id="UP000739538"/>
    </source>
</evidence>
<protein>
    <submittedName>
        <fullName evidence="4">Peptidyl-prolyl cis-trans isomerase</fullName>
    </submittedName>
</protein>
<organism evidence="4 5">
    <name type="scientific">Eiseniibacteriota bacterium</name>
    <dbReference type="NCBI Taxonomy" id="2212470"/>
    <lineage>
        <taxon>Bacteria</taxon>
        <taxon>Candidatus Eiseniibacteriota</taxon>
    </lineage>
</organism>
<dbReference type="PROSITE" id="PS51257">
    <property type="entry name" value="PROKAR_LIPOPROTEIN"/>
    <property type="match status" value="1"/>
</dbReference>
<feature type="signal peptide" evidence="2">
    <location>
        <begin position="1"/>
        <end position="25"/>
    </location>
</feature>
<comment type="caution">
    <text evidence="4">The sequence shown here is derived from an EMBL/GenBank/DDBJ whole genome shotgun (WGS) entry which is preliminary data.</text>
</comment>
<evidence type="ECO:0000259" key="3">
    <source>
        <dbReference type="PROSITE" id="PS50198"/>
    </source>
</evidence>
<dbReference type="PROSITE" id="PS50198">
    <property type="entry name" value="PPIC_PPIASE_2"/>
    <property type="match status" value="1"/>
</dbReference>
<feature type="chain" id="PRO_5036802140" evidence="2">
    <location>
        <begin position="26"/>
        <end position="585"/>
    </location>
</feature>
<keyword evidence="1" id="KW-0697">Rotamase</keyword>
<proteinExistence type="predicted"/>
<reference evidence="4" key="2">
    <citation type="journal article" date="2021" name="Microbiome">
        <title>Successional dynamics and alternative stable states in a saline activated sludge microbial community over 9 years.</title>
        <authorList>
            <person name="Wang Y."/>
            <person name="Ye J."/>
            <person name="Ju F."/>
            <person name="Liu L."/>
            <person name="Boyd J.A."/>
            <person name="Deng Y."/>
            <person name="Parks D.H."/>
            <person name="Jiang X."/>
            <person name="Yin X."/>
            <person name="Woodcroft B.J."/>
            <person name="Tyson G.W."/>
            <person name="Hugenholtz P."/>
            <person name="Polz M.F."/>
            <person name="Zhang T."/>
        </authorList>
    </citation>
    <scope>NUCLEOTIDE SEQUENCE</scope>
    <source>
        <strain evidence="4">HKST-UBA02</strain>
    </source>
</reference>